<feature type="transmembrane region" description="Helical" evidence="2">
    <location>
        <begin position="210"/>
        <end position="230"/>
    </location>
</feature>
<evidence type="ECO:0000256" key="1">
    <source>
        <dbReference type="SAM" id="MobiDB-lite"/>
    </source>
</evidence>
<keyword evidence="2" id="KW-1133">Transmembrane helix</keyword>
<comment type="caution">
    <text evidence="4">The sequence shown here is derived from an EMBL/GenBank/DDBJ whole genome shotgun (WGS) entry which is preliminary data.</text>
</comment>
<feature type="transmembrane region" description="Helical" evidence="2">
    <location>
        <begin position="102"/>
        <end position="122"/>
    </location>
</feature>
<dbReference type="Pfam" id="PF04892">
    <property type="entry name" value="VanZ"/>
    <property type="match status" value="1"/>
</dbReference>
<feature type="region of interest" description="Disordered" evidence="1">
    <location>
        <begin position="1"/>
        <end position="23"/>
    </location>
</feature>
<feature type="transmembrane region" description="Helical" evidence="2">
    <location>
        <begin position="153"/>
        <end position="172"/>
    </location>
</feature>
<dbReference type="Proteomes" id="UP000297496">
    <property type="component" value="Unassembled WGS sequence"/>
</dbReference>
<reference evidence="4 5" key="1">
    <citation type="submission" date="2019-04" db="EMBL/GenBank/DDBJ databases">
        <title>Three New Species of Nocardioides, Nocardioides euryhalodurans sp. nov., Nocardioides seonyuensis sp. nov. and Nocardioides eburneoflavus sp. nov. Isolated from Soil.</title>
        <authorList>
            <person name="Roh S.G."/>
            <person name="Lee C."/>
            <person name="Kim M.-K."/>
            <person name="Kim S.B."/>
        </authorList>
    </citation>
    <scope>NUCLEOTIDE SEQUENCE [LARGE SCALE GENOMIC DNA]</scope>
    <source>
        <strain evidence="4 5">MMS17-SY213</strain>
    </source>
</reference>
<accession>A0A4Z1CM81</accession>
<feature type="transmembrane region" description="Helical" evidence="2">
    <location>
        <begin position="177"/>
        <end position="198"/>
    </location>
</feature>
<evidence type="ECO:0000259" key="3">
    <source>
        <dbReference type="Pfam" id="PF04892"/>
    </source>
</evidence>
<proteinExistence type="predicted"/>
<evidence type="ECO:0000313" key="4">
    <source>
        <dbReference type="EMBL" id="TGN63749.1"/>
    </source>
</evidence>
<sequence>MQVDAEPGRRVERGEGDPRGDGVVVGDVVVGVELVEVDDGGGGPVGERTAPLPSQAGGGVTGDRDPDRHPQGVHHHLGRGSLGAHVAHSRVGDVGWRGERRVLVALALGYVVALAVLVGGPWGSALNRFTVACYVRFRYDWPIAPDWVLPEHYGVLLNVVLFVPLGALFVLLTGRQWWVATAVAATGSLVIEAVQWLWLDRQGTWSDVAANTLGAAIGAVGVGLAVSLLARRR</sequence>
<dbReference type="AlphaFoldDB" id="A0A4Z1CM81"/>
<evidence type="ECO:0000256" key="2">
    <source>
        <dbReference type="SAM" id="Phobius"/>
    </source>
</evidence>
<protein>
    <submittedName>
        <fullName evidence="4">VanZ family protein</fullName>
    </submittedName>
</protein>
<evidence type="ECO:0000313" key="5">
    <source>
        <dbReference type="Proteomes" id="UP000297496"/>
    </source>
</evidence>
<gene>
    <name evidence="4" type="ORF">EXE59_07120</name>
</gene>
<name>A0A4Z1CM81_9ACTN</name>
<organism evidence="4 5">
    <name type="scientific">Nocardioides eburneiflavus</name>
    <dbReference type="NCBI Taxonomy" id="2518372"/>
    <lineage>
        <taxon>Bacteria</taxon>
        <taxon>Bacillati</taxon>
        <taxon>Actinomycetota</taxon>
        <taxon>Actinomycetes</taxon>
        <taxon>Propionibacteriales</taxon>
        <taxon>Nocardioidaceae</taxon>
        <taxon>Nocardioides</taxon>
    </lineage>
</organism>
<feature type="region of interest" description="Disordered" evidence="1">
    <location>
        <begin position="37"/>
        <end position="79"/>
    </location>
</feature>
<dbReference type="OrthoDB" id="3786002at2"/>
<feature type="domain" description="VanZ-like" evidence="3">
    <location>
        <begin position="152"/>
        <end position="221"/>
    </location>
</feature>
<keyword evidence="5" id="KW-1185">Reference proteome</keyword>
<feature type="compositionally biased region" description="Basic and acidic residues" evidence="1">
    <location>
        <begin position="1"/>
        <end position="20"/>
    </location>
</feature>
<dbReference type="EMBL" id="SRRO01000001">
    <property type="protein sequence ID" value="TGN63749.1"/>
    <property type="molecule type" value="Genomic_DNA"/>
</dbReference>
<keyword evidence="2" id="KW-0812">Transmembrane</keyword>
<keyword evidence="2" id="KW-0472">Membrane</keyword>
<dbReference type="InterPro" id="IPR006976">
    <property type="entry name" value="VanZ-like"/>
</dbReference>